<dbReference type="CDD" id="cd16971">
    <property type="entry name" value="Alpha_kinase_ChaK1_TRMP7"/>
    <property type="match status" value="1"/>
</dbReference>
<keyword evidence="4" id="KW-0813">Transport</keyword>
<sequence length="1904" mass="216163">QSQKSWIENTFTKRECVYIIPSSKDPHRCLPGCQICQQLVRCCCGRLVRQHACFTASLAMKYSDVKLGENSNQEIEEWSVEKHTEQTPTDAYGVINFQGGSHSYRAKACMTFCCLYFFCYSYVRLSYDTKPEAILQLMLKEWQMELPKLVISVHGGMQKFELHPRIKQLLGKGLIKAAVTTGAWIITGGVNTGVAKHVGDALREHASRSSRKICTIGIAPWGVIENRNDLVGRDVVAPYQTLLNPLSKLNVLNNLHSHFILVDDGTVGKYGAEVKLRRELEKTINLQRIHARIGQGVPVVALVFEGGPNVILTVLDFLQESPPVPVVVCEGTGRAADILAYVHKQTEEGGNVPEGAEPEIISTIKKTFNFGQSEAVHLFQTLMECMKKKELITVFHIGSDEHQDIDVAILTALLKGTNASAFDQLVLTLAWDRVDIAKNHVFVYGQQWLVGSLFLAMLDALVMDRVAFVKLLIFFGVSMHKFLTIPRLEELYNTKQGPTNPTLFHLVRDVKQGNLPPGYKINLIDVGLVIEYLMGGTYRCTYTRKRFRAIYNSLSGNNRRSSRNPSSATPQMCKSHESFGNRADKKEKMRHNHFIKTAQPYKPKIDTGAEEGKKKRTKDEIVDIDDPETRRFAYPLNELLLWAVLMKRQKMALFFWQHGEESMAKALVACKVYRSMAYEAKQSDLVDDTSEELKQYSNEFGQLAVELLEQSFRQDETMAMKLLTYELKNWSNSTCLKLAVSSRLRPFVAHTCTQMLLSDMWMGRLNMRKNSWYKVILSILLPPAILLLEYKTKAEMSHIPQSQDAHQMAMDDSEINFQTVADEIPMEVFKEVKILDSSLEKHDMETPAKPKRLPITQKFYAFYHAPIVKFWFNTLAYLGFLMLYTFVVLVKMEELPSVQEWIVIAYIFTSAIEKIREIFMSEAGKINQKIKVWFSDYFNISDTVAIVTFFIGFALRFGAKGNFGENTYRENYVFVAGRITYCLNIIFWYVRLLDFLAVNQQAGPYVMMIGKMVANMFYIVVIMALVLLSFGVPRKAILYPDEAPSWTLARDIVFHPYWMIFGEVYAYEIDVCANNSDEKVAHLCGPGTWLTPFLQAVYLFVQYIIMVNLLIAFFNNVYLQVKAISNIVWKYQRYHFIMAYHEKPVLPPPLIILSHMASLFCCICKRRQTDKASDGPKLFLTEEDQKKLHDFEELCVEMYFNEKDDKFHSGSEERIRVTFERVEQMCIQIKEVGDRVNYIKRSLQSLDSQIGHLQDLSALTVDTLKTLTAQKASEASKVHNEITRELSISKHLAQNLIEDGSLRSSVWKKHSIGNVFGSFPQGGLESNNALLCNISMRDEKEAQHKTIGQELAPVSRREEKNFQEAGSSGSALFSNAVSPPELRQRIQAAEISKSTSKSKKLGNSSNSMPHVTSPTAKFFVSTPSRPSCKSQLDSSAKHEETVFSKATEGDNNVEFGAFVGHRDSMDLQRFKEAASKIKDRSVDIEEQQEDFKKAILEGIETTRLQGLQTDSGLRQSSSCGGFTDPLAVHAEQLYSNSRRASSEDTQQVDSKAALLPDWLQGRPSNSISLSPPPLNFFSGIASPFKPIMDINYYYSAVERNNLMRLSQSIPFTPVPPRGEPVTVYRLEESSPSILNNSMSSWSQLGLCAKIEFLSKEEMGGGLRRALKVVCTWSEYDILKSGHLYIIKSFLPEVVNTWSSIYKEDTVLHLCLREIQQQRAAQKLTFAFNQMKPKSIPYSPRFLEVFLLYCHSAGQWFAVEECMTGEFRKYNNNNGDEIIPTNMLEEVMLAFSHWTYEYTRGELLVLDLQGVGENLTDPSVIKAGEKRSHDMVFGPANLGEDAIKNFRAKHHCNSCCRKLKLPDLKRNDYTPDKMIFPQDDSPELTIQPGSCTKESDSAGSIRLML</sequence>
<evidence type="ECO:0000256" key="12">
    <source>
        <dbReference type="ARBA" id="ARBA00022723"/>
    </source>
</evidence>
<feature type="compositionally biased region" description="Polar residues" evidence="32">
    <location>
        <begin position="1408"/>
        <end position="1424"/>
    </location>
</feature>
<dbReference type="GO" id="GO:0055080">
    <property type="term" value="P:monoatomic cation homeostasis"/>
    <property type="evidence" value="ECO:0007669"/>
    <property type="project" value="TreeGrafter"/>
</dbReference>
<dbReference type="Pfam" id="PF25508">
    <property type="entry name" value="TRPM2"/>
    <property type="match status" value="2"/>
</dbReference>
<feature type="region of interest" description="Disordered" evidence="32">
    <location>
        <begin position="557"/>
        <end position="587"/>
    </location>
</feature>
<evidence type="ECO:0000256" key="15">
    <source>
        <dbReference type="ARBA" id="ARBA00022833"/>
    </source>
</evidence>
<evidence type="ECO:0000256" key="23">
    <source>
        <dbReference type="ARBA" id="ARBA00025760"/>
    </source>
</evidence>
<evidence type="ECO:0000256" key="13">
    <source>
        <dbReference type="ARBA" id="ARBA00022741"/>
    </source>
</evidence>
<evidence type="ECO:0000256" key="28">
    <source>
        <dbReference type="ARBA" id="ARBA00048679"/>
    </source>
</evidence>
<dbReference type="InterPro" id="IPR057366">
    <property type="entry name" value="TRPM-like"/>
</dbReference>
<feature type="binding site" evidence="31">
    <location>
        <position position="1849"/>
    </location>
    <ligand>
        <name>Zn(2+)</name>
        <dbReference type="ChEBI" id="CHEBI:29105"/>
    </ligand>
</feature>
<reference evidence="35 36" key="1">
    <citation type="submission" date="2019-09" db="EMBL/GenBank/DDBJ databases">
        <title>Bird 10,000 Genomes (B10K) Project - Family phase.</title>
        <authorList>
            <person name="Zhang G."/>
        </authorList>
    </citation>
    <scope>NUCLEOTIDE SEQUENCE [LARGE SCALE GENOMIC DNA]</scope>
    <source>
        <strain evidence="35">B10K-CU-031-13</strain>
        <tissue evidence="35">Muscle</tissue>
    </source>
</reference>
<dbReference type="GO" id="GO:0005524">
    <property type="term" value="F:ATP binding"/>
    <property type="evidence" value="ECO:0007669"/>
    <property type="project" value="UniProtKB-KW"/>
</dbReference>
<name>A0A7K4W5M9_9TYRA</name>
<comment type="catalytic activity">
    <reaction evidence="28">
        <text>L-seryl-[protein] + ATP = O-phospho-L-seryl-[protein] + ADP + H(+)</text>
        <dbReference type="Rhea" id="RHEA:17989"/>
        <dbReference type="Rhea" id="RHEA-COMP:9863"/>
        <dbReference type="Rhea" id="RHEA-COMP:11604"/>
        <dbReference type="ChEBI" id="CHEBI:15378"/>
        <dbReference type="ChEBI" id="CHEBI:29999"/>
        <dbReference type="ChEBI" id="CHEBI:30616"/>
        <dbReference type="ChEBI" id="CHEBI:83421"/>
        <dbReference type="ChEBI" id="CHEBI:456216"/>
        <dbReference type="EC" id="2.7.11.1"/>
    </reaction>
</comment>
<dbReference type="PANTHER" id="PTHR13800:SF8">
    <property type="entry name" value="TRANSIENT RECEPTOR POTENTIAL CATION CHANNEL SUBFAMILY M MEMBER 7"/>
    <property type="match status" value="1"/>
</dbReference>
<evidence type="ECO:0000256" key="22">
    <source>
        <dbReference type="ARBA" id="ARBA00023303"/>
    </source>
</evidence>
<evidence type="ECO:0000256" key="4">
    <source>
        <dbReference type="ARBA" id="ARBA00022448"/>
    </source>
</evidence>
<keyword evidence="12 31" id="KW-0479">Metal-binding</keyword>
<keyword evidence="17 30" id="KW-0067">ATP-binding</keyword>
<dbReference type="GO" id="GO:0051262">
    <property type="term" value="P:protein tetramerization"/>
    <property type="evidence" value="ECO:0007669"/>
    <property type="project" value="InterPro"/>
</dbReference>
<evidence type="ECO:0000256" key="16">
    <source>
        <dbReference type="ARBA" id="ARBA00022837"/>
    </source>
</evidence>
<evidence type="ECO:0000256" key="21">
    <source>
        <dbReference type="ARBA" id="ARBA00023242"/>
    </source>
</evidence>
<comment type="catalytic activity">
    <reaction evidence="26">
        <text>Ca(2+)(in) = Ca(2+)(out)</text>
        <dbReference type="Rhea" id="RHEA:29671"/>
        <dbReference type="ChEBI" id="CHEBI:29108"/>
    </reaction>
</comment>
<dbReference type="Pfam" id="PF02816">
    <property type="entry name" value="Alpha_kinase"/>
    <property type="match status" value="1"/>
</dbReference>
<feature type="binding site" evidence="30">
    <location>
        <position position="1759"/>
    </location>
    <ligand>
        <name>ADP</name>
        <dbReference type="ChEBI" id="CHEBI:456216"/>
    </ligand>
</feature>
<evidence type="ECO:0000256" key="33">
    <source>
        <dbReference type="SAM" id="Phobius"/>
    </source>
</evidence>
<dbReference type="FunFam" id="1.20.5.1010:FF:000002">
    <property type="entry name" value="Transient receptor potential cation channel subfamily M member 7"/>
    <property type="match status" value="1"/>
</dbReference>
<keyword evidence="11 33" id="KW-0812">Transmembrane</keyword>
<feature type="binding site" evidence="30">
    <location>
        <position position="1663"/>
    </location>
    <ligand>
        <name>ADP</name>
        <dbReference type="ChEBI" id="CHEBI:456216"/>
    </ligand>
</feature>
<feature type="transmembrane region" description="Helical" evidence="33">
    <location>
        <begin position="870"/>
        <end position="890"/>
    </location>
</feature>
<feature type="binding site" evidence="31">
    <location>
        <position position="1851"/>
    </location>
    <ligand>
        <name>Zn(2+)</name>
        <dbReference type="ChEBI" id="CHEBI:29105"/>
    </ligand>
</feature>
<dbReference type="InterPro" id="IPR032415">
    <property type="entry name" value="TRPM_tetra"/>
</dbReference>
<evidence type="ECO:0000256" key="8">
    <source>
        <dbReference type="ARBA" id="ARBA00022568"/>
    </source>
</evidence>
<dbReference type="Gene3D" id="3.20.200.10">
    <property type="entry name" value="MHCK/EF2 kinase"/>
    <property type="match status" value="1"/>
</dbReference>
<keyword evidence="36" id="KW-1185">Reference proteome</keyword>
<evidence type="ECO:0000259" key="34">
    <source>
        <dbReference type="PROSITE" id="PS51158"/>
    </source>
</evidence>
<evidence type="ECO:0000256" key="25">
    <source>
        <dbReference type="ARBA" id="ARBA00034634"/>
    </source>
</evidence>
<protein>
    <recommendedName>
        <fullName evidence="3">non-specific serine/threonine protein kinase</fullName>
        <ecNumber evidence="3">2.7.11.1</ecNumber>
    </recommendedName>
</protein>
<evidence type="ECO:0000256" key="7">
    <source>
        <dbReference type="ARBA" id="ARBA00022553"/>
    </source>
</evidence>
<feature type="transmembrane region" description="Helical" evidence="33">
    <location>
        <begin position="1013"/>
        <end position="1032"/>
    </location>
</feature>
<dbReference type="SUPFAM" id="SSF56112">
    <property type="entry name" value="Protein kinase-like (PK-like)"/>
    <property type="match status" value="1"/>
</dbReference>
<evidence type="ECO:0000256" key="20">
    <source>
        <dbReference type="ARBA" id="ARBA00023136"/>
    </source>
</evidence>
<dbReference type="EMBL" id="VZRD01000043">
    <property type="protein sequence ID" value="NWR29801.1"/>
    <property type="molecule type" value="Genomic_DNA"/>
</dbReference>
<evidence type="ECO:0000313" key="35">
    <source>
        <dbReference type="EMBL" id="NWR29801.1"/>
    </source>
</evidence>
<comment type="similarity">
    <text evidence="23">In the C-terminal section; belongs to the protein kinase superfamily. Alpha-type protein kinase family. ALPK subfamily.</text>
</comment>
<feature type="binding site" evidence="30">
    <location>
        <position position="1808"/>
    </location>
    <ligand>
        <name>ADP</name>
        <dbReference type="ChEBI" id="CHEBI:456216"/>
    </ligand>
</feature>
<dbReference type="InterPro" id="IPR011009">
    <property type="entry name" value="Kinase-like_dom_sf"/>
</dbReference>
<keyword evidence="19" id="KW-0406">Ion transport</keyword>
<evidence type="ECO:0000256" key="5">
    <source>
        <dbReference type="ARBA" id="ARBA00022475"/>
    </source>
</evidence>
<dbReference type="GO" id="GO:0005634">
    <property type="term" value="C:nucleus"/>
    <property type="evidence" value="ECO:0007669"/>
    <property type="project" value="UniProtKB-SubCell"/>
</dbReference>
<evidence type="ECO:0000256" key="11">
    <source>
        <dbReference type="ARBA" id="ARBA00022692"/>
    </source>
</evidence>
<keyword evidence="13 30" id="KW-0547">Nucleotide-binding</keyword>
<dbReference type="PANTHER" id="PTHR13800">
    <property type="entry name" value="TRANSIENT RECEPTOR POTENTIAL CATION CHANNEL, SUBFAMILY M, MEMBER 6"/>
    <property type="match status" value="1"/>
</dbReference>
<dbReference type="InterPro" id="IPR004166">
    <property type="entry name" value="a-kinase_dom"/>
</dbReference>
<feature type="binding site" evidence="30">
    <location>
        <begin position="1833"/>
        <end position="1839"/>
    </location>
    <ligand>
        <name>ADP</name>
        <dbReference type="ChEBI" id="CHEBI:456216"/>
    </ligand>
</feature>
<dbReference type="Pfam" id="PF16519">
    <property type="entry name" value="TRPM_tetra"/>
    <property type="match status" value="1"/>
</dbReference>
<feature type="binding site" evidence="30">
    <location>
        <position position="1816"/>
    </location>
    <ligand>
        <name>ADP</name>
        <dbReference type="ChEBI" id="CHEBI:456216"/>
    </ligand>
</feature>
<evidence type="ECO:0000256" key="6">
    <source>
        <dbReference type="ARBA" id="ARBA00022527"/>
    </source>
</evidence>
<evidence type="ECO:0000256" key="27">
    <source>
        <dbReference type="ARBA" id="ARBA00047899"/>
    </source>
</evidence>
<dbReference type="SMART" id="SM00811">
    <property type="entry name" value="Alpha_kinase"/>
    <property type="match status" value="1"/>
</dbReference>
<feature type="non-terminal residue" evidence="35">
    <location>
        <position position="1904"/>
    </location>
</feature>
<comment type="caution">
    <text evidence="35">The sequence shown here is derived from an EMBL/GenBank/DDBJ whole genome shotgun (WGS) entry which is preliminary data.</text>
</comment>
<dbReference type="Gene3D" id="3.30.200.20">
    <property type="entry name" value="Phosphorylase Kinase, domain 1"/>
    <property type="match status" value="1"/>
</dbReference>
<dbReference type="PROSITE" id="PS51158">
    <property type="entry name" value="ALPHA_KINASE"/>
    <property type="match status" value="1"/>
</dbReference>
<dbReference type="FunFam" id="3.20.200.10:FF:000001">
    <property type="entry name" value="Transient receptor potential cation channel, subfamily M, member 7"/>
    <property type="match status" value="1"/>
</dbReference>
<comment type="catalytic activity">
    <reaction evidence="25">
        <text>Zn(2+)(in) = Zn(2+)(out)</text>
        <dbReference type="Rhea" id="RHEA:29351"/>
        <dbReference type="ChEBI" id="CHEBI:29105"/>
    </reaction>
</comment>
<evidence type="ECO:0000256" key="32">
    <source>
        <dbReference type="SAM" id="MobiDB-lite"/>
    </source>
</evidence>
<comment type="catalytic activity">
    <reaction evidence="24">
        <text>Mg(2+)(in) = Mg(2+)(out)</text>
        <dbReference type="Rhea" id="RHEA:29827"/>
        <dbReference type="ChEBI" id="CHEBI:18420"/>
    </reaction>
</comment>
<feature type="compositionally biased region" description="Low complexity" evidence="32">
    <location>
        <begin position="557"/>
        <end position="567"/>
    </location>
</feature>
<evidence type="ECO:0000256" key="30">
    <source>
        <dbReference type="PIRSR" id="PIRSR629601-2"/>
    </source>
</evidence>
<keyword evidence="21" id="KW-0539">Nucleus</keyword>
<evidence type="ECO:0000256" key="19">
    <source>
        <dbReference type="ARBA" id="ARBA00023065"/>
    </source>
</evidence>
<dbReference type="InterPro" id="IPR050927">
    <property type="entry name" value="TRPM"/>
</dbReference>
<comment type="catalytic activity">
    <reaction evidence="27">
        <text>L-threonyl-[protein] + ATP = O-phospho-L-threonyl-[protein] + ADP + H(+)</text>
        <dbReference type="Rhea" id="RHEA:46608"/>
        <dbReference type="Rhea" id="RHEA-COMP:11060"/>
        <dbReference type="Rhea" id="RHEA-COMP:11605"/>
        <dbReference type="ChEBI" id="CHEBI:15378"/>
        <dbReference type="ChEBI" id="CHEBI:30013"/>
        <dbReference type="ChEBI" id="CHEBI:30616"/>
        <dbReference type="ChEBI" id="CHEBI:61977"/>
        <dbReference type="ChEBI" id="CHEBI:456216"/>
        <dbReference type="EC" id="2.7.11.1"/>
    </reaction>
</comment>
<feature type="binding site" evidence="30">
    <location>
        <position position="1687"/>
    </location>
    <ligand>
        <name>ADP</name>
        <dbReference type="ChEBI" id="CHEBI:456216"/>
    </ligand>
</feature>
<feature type="transmembrane region" description="Helical" evidence="33">
    <location>
        <begin position="971"/>
        <end position="992"/>
    </location>
</feature>
<accession>A0A7K4W5M9</accession>
<feature type="region of interest" description="Disordered" evidence="32">
    <location>
        <begin position="1390"/>
        <end position="1424"/>
    </location>
</feature>
<feature type="active site" description="Proton acceptor" evidence="29">
    <location>
        <position position="1806"/>
    </location>
</feature>
<proteinExistence type="inferred from homology"/>
<evidence type="ECO:0000256" key="2">
    <source>
        <dbReference type="ARBA" id="ARBA00004651"/>
    </source>
</evidence>
<dbReference type="GO" id="GO:0046872">
    <property type="term" value="F:metal ion binding"/>
    <property type="evidence" value="ECO:0007669"/>
    <property type="project" value="UniProtKB-KW"/>
</dbReference>
<keyword evidence="5" id="KW-1003">Cell membrane</keyword>
<organism evidence="35 36">
    <name type="scientific">Tachuris rubrigastra</name>
    <dbReference type="NCBI Taxonomy" id="495162"/>
    <lineage>
        <taxon>Eukaryota</taxon>
        <taxon>Metazoa</taxon>
        <taxon>Chordata</taxon>
        <taxon>Craniata</taxon>
        <taxon>Vertebrata</taxon>
        <taxon>Euteleostomi</taxon>
        <taxon>Archelosauria</taxon>
        <taxon>Archosauria</taxon>
        <taxon>Dinosauria</taxon>
        <taxon>Saurischia</taxon>
        <taxon>Theropoda</taxon>
        <taxon>Coelurosauria</taxon>
        <taxon>Aves</taxon>
        <taxon>Neognathae</taxon>
        <taxon>Neoaves</taxon>
        <taxon>Telluraves</taxon>
        <taxon>Australaves</taxon>
        <taxon>Passeriformes</taxon>
        <taxon>Tyrannidae</taxon>
        <taxon>Tachuris</taxon>
    </lineage>
</organism>
<comment type="subcellular location">
    <subcellularLocation>
        <location evidence="2">Cell membrane</location>
        <topology evidence="2">Multi-pass membrane protein</topology>
    </subcellularLocation>
    <subcellularLocation>
        <location evidence="1">Nucleus</location>
    </subcellularLocation>
</comment>
<dbReference type="Pfam" id="PF00520">
    <property type="entry name" value="Ion_trans"/>
    <property type="match status" value="1"/>
</dbReference>
<feature type="compositionally biased region" description="Basic and acidic residues" evidence="32">
    <location>
        <begin position="574"/>
        <end position="587"/>
    </location>
</feature>
<evidence type="ECO:0000256" key="10">
    <source>
        <dbReference type="ARBA" id="ARBA00022679"/>
    </source>
</evidence>
<keyword evidence="22" id="KW-0407">Ion channel</keyword>
<keyword evidence="16" id="KW-0106">Calcium</keyword>
<dbReference type="GO" id="GO:0004674">
    <property type="term" value="F:protein serine/threonine kinase activity"/>
    <property type="evidence" value="ECO:0007669"/>
    <property type="project" value="UniProtKB-KW"/>
</dbReference>
<gene>
    <name evidence="35" type="primary">Trpm7</name>
    <name evidence="35" type="ORF">TACRUB_R10760</name>
</gene>
<dbReference type="InterPro" id="IPR029601">
    <property type="entry name" value="TRPM7_a-kinase_dom"/>
</dbReference>
<keyword evidence="6" id="KW-0723">Serine/threonine-protein kinase</keyword>
<dbReference type="GO" id="GO:0005886">
    <property type="term" value="C:plasma membrane"/>
    <property type="evidence" value="ECO:0007669"/>
    <property type="project" value="UniProtKB-SubCell"/>
</dbReference>
<keyword evidence="14" id="KW-0418">Kinase</keyword>
<feature type="transmembrane region" description="Helical" evidence="33">
    <location>
        <begin position="771"/>
        <end position="788"/>
    </location>
</feature>
<evidence type="ECO:0000256" key="14">
    <source>
        <dbReference type="ARBA" id="ARBA00022777"/>
    </source>
</evidence>
<evidence type="ECO:0000256" key="31">
    <source>
        <dbReference type="PIRSR" id="PIRSR629601-3"/>
    </source>
</evidence>
<feature type="transmembrane region" description="Helical" evidence="33">
    <location>
        <begin position="1096"/>
        <end position="1119"/>
    </location>
</feature>
<feature type="binding site" evidence="31">
    <location>
        <position position="1792"/>
    </location>
    <ligand>
        <name>Zn(2+)</name>
        <dbReference type="ChEBI" id="CHEBI:29105"/>
    </ligand>
</feature>
<dbReference type="EC" id="2.7.11.1" evidence="3"/>
<dbReference type="Gene3D" id="1.20.5.1010">
    <property type="entry name" value="TRPM, tetramerisation domain"/>
    <property type="match status" value="1"/>
</dbReference>
<dbReference type="Pfam" id="PF18139">
    <property type="entry name" value="LSDAT_euk"/>
    <property type="match status" value="1"/>
</dbReference>
<feature type="region of interest" description="Disordered" evidence="32">
    <location>
        <begin position="1874"/>
        <end position="1897"/>
    </location>
</feature>
<keyword evidence="18 33" id="KW-1133">Transmembrane helix</keyword>
<evidence type="ECO:0000313" key="36">
    <source>
        <dbReference type="Proteomes" id="UP000540952"/>
    </source>
</evidence>
<keyword evidence="7" id="KW-0597">Phosphoprotein</keyword>
<keyword evidence="8" id="KW-0109">Calcium transport</keyword>
<dbReference type="Proteomes" id="UP000540952">
    <property type="component" value="Unassembled WGS sequence"/>
</dbReference>
<dbReference type="FunFam" id="3.30.200.20:FF:000129">
    <property type="entry name" value="Transient receptor potential cation channel, subfamily M, member 7"/>
    <property type="match status" value="1"/>
</dbReference>
<dbReference type="GO" id="GO:0005262">
    <property type="term" value="F:calcium channel activity"/>
    <property type="evidence" value="ECO:0007669"/>
    <property type="project" value="UniProtKB-KW"/>
</dbReference>
<evidence type="ECO:0000256" key="1">
    <source>
        <dbReference type="ARBA" id="ARBA00004123"/>
    </source>
</evidence>
<feature type="transmembrane region" description="Helical" evidence="33">
    <location>
        <begin position="937"/>
        <end position="959"/>
    </location>
</feature>
<dbReference type="InterPro" id="IPR005821">
    <property type="entry name" value="Ion_trans_dom"/>
</dbReference>
<comment type="cofactor">
    <cofactor evidence="31">
        <name>Zn(2+)</name>
        <dbReference type="ChEBI" id="CHEBI:29105"/>
    </cofactor>
    <text evidence="31">Binds 1 zinc ion per subunit.</text>
</comment>
<feature type="domain" description="Alpha-type protein kinase" evidence="34">
    <location>
        <begin position="1633"/>
        <end position="1863"/>
    </location>
</feature>
<keyword evidence="20 33" id="KW-0472">Membrane</keyword>
<evidence type="ECO:0000256" key="24">
    <source>
        <dbReference type="ARBA" id="ARBA00034269"/>
    </source>
</evidence>
<keyword evidence="15 31" id="KW-0862">Zinc</keyword>
<evidence type="ECO:0000256" key="26">
    <source>
        <dbReference type="ARBA" id="ARBA00036634"/>
    </source>
</evidence>
<evidence type="ECO:0000256" key="9">
    <source>
        <dbReference type="ARBA" id="ARBA00022673"/>
    </source>
</evidence>
<keyword evidence="10" id="KW-0808">Transferase</keyword>
<keyword evidence="9" id="KW-0107">Calcium channel</keyword>
<feature type="binding site" evidence="31">
    <location>
        <position position="1855"/>
    </location>
    <ligand>
        <name>Zn(2+)</name>
        <dbReference type="ChEBI" id="CHEBI:29105"/>
    </ligand>
</feature>
<evidence type="ECO:0000256" key="17">
    <source>
        <dbReference type="ARBA" id="ARBA00022840"/>
    </source>
</evidence>
<dbReference type="InterPro" id="IPR041491">
    <property type="entry name" value="TRPM_SLOG"/>
</dbReference>
<dbReference type="InterPro" id="IPR037162">
    <property type="entry name" value="TRPM_tetra_sf"/>
</dbReference>
<evidence type="ECO:0000256" key="3">
    <source>
        <dbReference type="ARBA" id="ARBA00012513"/>
    </source>
</evidence>
<feature type="non-terminal residue" evidence="35">
    <location>
        <position position="1"/>
    </location>
</feature>
<evidence type="ECO:0000256" key="29">
    <source>
        <dbReference type="PIRSR" id="PIRSR629601-1"/>
    </source>
</evidence>
<evidence type="ECO:0000256" key="18">
    <source>
        <dbReference type="ARBA" id="ARBA00022989"/>
    </source>
</evidence>